<keyword evidence="1" id="KW-0472">Membrane</keyword>
<dbReference type="PANTHER" id="PTHR38602">
    <property type="entry name" value="INNER MEMBRANE PROTEIN-RELATED"/>
    <property type="match status" value="1"/>
</dbReference>
<name>A0A3B0YSA5_9ZZZZ</name>
<organism evidence="2">
    <name type="scientific">hydrothermal vent metagenome</name>
    <dbReference type="NCBI Taxonomy" id="652676"/>
    <lineage>
        <taxon>unclassified sequences</taxon>
        <taxon>metagenomes</taxon>
        <taxon>ecological metagenomes</taxon>
    </lineage>
</organism>
<evidence type="ECO:0000313" key="2">
    <source>
        <dbReference type="EMBL" id="VAW83758.1"/>
    </source>
</evidence>
<evidence type="ECO:0008006" key="3">
    <source>
        <dbReference type="Google" id="ProtNLM"/>
    </source>
</evidence>
<dbReference type="EMBL" id="UOFO01000025">
    <property type="protein sequence ID" value="VAW83758.1"/>
    <property type="molecule type" value="Genomic_DNA"/>
</dbReference>
<protein>
    <recommendedName>
        <fullName evidence="3">Inner membrane protein YjeT (Clustered with HflC)</fullName>
    </recommendedName>
</protein>
<keyword evidence="1" id="KW-1133">Transmembrane helix</keyword>
<evidence type="ECO:0000256" key="1">
    <source>
        <dbReference type="SAM" id="Phobius"/>
    </source>
</evidence>
<dbReference type="Pfam" id="PF09838">
    <property type="entry name" value="DUF2065"/>
    <property type="match status" value="1"/>
</dbReference>
<proteinExistence type="predicted"/>
<dbReference type="InterPro" id="IPR019201">
    <property type="entry name" value="DUF2065"/>
</dbReference>
<dbReference type="PANTHER" id="PTHR38602:SF1">
    <property type="entry name" value="INNER MEMBRANE PROTEIN"/>
    <property type="match status" value="1"/>
</dbReference>
<keyword evidence="1" id="KW-0812">Transmembrane</keyword>
<gene>
    <name evidence="2" type="ORF">MNBD_GAMMA16-987</name>
</gene>
<sequence length="61" mass="6770">MWTELWTAIALLLVIEGIIPFLSPHIMRQALVSMLSMDDNTLRISGLVSMVAGAVLLYILK</sequence>
<dbReference type="AlphaFoldDB" id="A0A3B0YSA5"/>
<accession>A0A3B0YSA5</accession>
<reference evidence="2" key="1">
    <citation type="submission" date="2018-06" db="EMBL/GenBank/DDBJ databases">
        <authorList>
            <person name="Zhirakovskaya E."/>
        </authorList>
    </citation>
    <scope>NUCLEOTIDE SEQUENCE</scope>
</reference>
<feature type="transmembrane region" description="Helical" evidence="1">
    <location>
        <begin position="41"/>
        <end position="60"/>
    </location>
</feature>